<organism evidence="1">
    <name type="scientific">Rhizophora mucronata</name>
    <name type="common">Asiatic mangrove</name>
    <dbReference type="NCBI Taxonomy" id="61149"/>
    <lineage>
        <taxon>Eukaryota</taxon>
        <taxon>Viridiplantae</taxon>
        <taxon>Streptophyta</taxon>
        <taxon>Embryophyta</taxon>
        <taxon>Tracheophyta</taxon>
        <taxon>Spermatophyta</taxon>
        <taxon>Magnoliopsida</taxon>
        <taxon>eudicotyledons</taxon>
        <taxon>Gunneridae</taxon>
        <taxon>Pentapetalae</taxon>
        <taxon>rosids</taxon>
        <taxon>fabids</taxon>
        <taxon>Malpighiales</taxon>
        <taxon>Rhizophoraceae</taxon>
        <taxon>Rhizophora</taxon>
    </lineage>
</organism>
<name>A0A2P2P3T5_RHIMU</name>
<sequence>MDVFLCACACLHVYPYEQIAIVTKIFIQTIVFHKGSKDLIITPLDLGT</sequence>
<proteinExistence type="predicted"/>
<protein>
    <submittedName>
        <fullName evidence="1">Uncharacterized protein</fullName>
    </submittedName>
</protein>
<dbReference type="EMBL" id="GGEC01068855">
    <property type="protein sequence ID" value="MBX49339.1"/>
    <property type="molecule type" value="Transcribed_RNA"/>
</dbReference>
<evidence type="ECO:0000313" key="1">
    <source>
        <dbReference type="EMBL" id="MBX49339.1"/>
    </source>
</evidence>
<dbReference type="AlphaFoldDB" id="A0A2P2P3T5"/>
<accession>A0A2P2P3T5</accession>
<reference evidence="1" key="1">
    <citation type="submission" date="2018-02" db="EMBL/GenBank/DDBJ databases">
        <title>Rhizophora mucronata_Transcriptome.</title>
        <authorList>
            <person name="Meera S.P."/>
            <person name="Sreeshan A."/>
            <person name="Augustine A."/>
        </authorList>
    </citation>
    <scope>NUCLEOTIDE SEQUENCE</scope>
    <source>
        <tissue evidence="1">Leaf</tissue>
    </source>
</reference>